<gene>
    <name evidence="1" type="ORF">KIL84_017391</name>
</gene>
<evidence type="ECO:0000313" key="1">
    <source>
        <dbReference type="EMBL" id="KAH1173552.1"/>
    </source>
</evidence>
<dbReference type="EMBL" id="JAHDVG010000482">
    <property type="protein sequence ID" value="KAH1173552.1"/>
    <property type="molecule type" value="Genomic_DNA"/>
</dbReference>
<evidence type="ECO:0000313" key="2">
    <source>
        <dbReference type="Proteomes" id="UP000827986"/>
    </source>
</evidence>
<comment type="caution">
    <text evidence="1">The sequence shown here is derived from an EMBL/GenBank/DDBJ whole genome shotgun (WGS) entry which is preliminary data.</text>
</comment>
<keyword evidence="2" id="KW-1185">Reference proteome</keyword>
<protein>
    <submittedName>
        <fullName evidence="1">Uncharacterized protein</fullName>
    </submittedName>
</protein>
<sequence length="172" mass="19452">MGNTISCCNFSSPKLHRNAHSQLESYCPKSAISCEDMGCDRKNIDGKKDRFAHWPFVHRARLNCIPLNGAIHHENRDKRCRKCGYANDTLPHVLCGCKQHSQAWRHCHNAIQNRLAKAIPPSLGKITLDTAIPGTDSRLRPDIVMTDAEKKKDLLVDIMVPFKNWSPAFHEA</sequence>
<organism evidence="1 2">
    <name type="scientific">Mauremys mutica</name>
    <name type="common">yellowpond turtle</name>
    <dbReference type="NCBI Taxonomy" id="74926"/>
    <lineage>
        <taxon>Eukaryota</taxon>
        <taxon>Metazoa</taxon>
        <taxon>Chordata</taxon>
        <taxon>Craniata</taxon>
        <taxon>Vertebrata</taxon>
        <taxon>Euteleostomi</taxon>
        <taxon>Archelosauria</taxon>
        <taxon>Testudinata</taxon>
        <taxon>Testudines</taxon>
        <taxon>Cryptodira</taxon>
        <taxon>Durocryptodira</taxon>
        <taxon>Testudinoidea</taxon>
        <taxon>Geoemydidae</taxon>
        <taxon>Geoemydinae</taxon>
        <taxon>Mauremys</taxon>
    </lineage>
</organism>
<name>A0A9D3X670_9SAUR</name>
<dbReference type="AlphaFoldDB" id="A0A9D3X670"/>
<dbReference type="Proteomes" id="UP000827986">
    <property type="component" value="Unassembled WGS sequence"/>
</dbReference>
<reference evidence="1" key="1">
    <citation type="submission" date="2021-09" db="EMBL/GenBank/DDBJ databases">
        <title>The genome of Mauremys mutica provides insights into the evolution of semi-aquatic lifestyle.</title>
        <authorList>
            <person name="Gong S."/>
            <person name="Gao Y."/>
        </authorList>
    </citation>
    <scope>NUCLEOTIDE SEQUENCE</scope>
    <source>
        <strain evidence="1">MM-2020</strain>
        <tissue evidence="1">Muscle</tissue>
    </source>
</reference>
<proteinExistence type="predicted"/>
<accession>A0A9D3X670</accession>